<accession>A0A412FZ23</accession>
<evidence type="ECO:0000313" key="3">
    <source>
        <dbReference type="Proteomes" id="UP000284178"/>
    </source>
</evidence>
<proteinExistence type="predicted"/>
<feature type="signal peptide" evidence="1">
    <location>
        <begin position="1"/>
        <end position="23"/>
    </location>
</feature>
<sequence length="486" mass="53827">MKKITKFGVLVTACMLLMQGCGAKEENYDSLLNPNKPVTLEIWTYYNGTQKAAFDELVTEFNETVGAEKGIVVEAYSQGNVNDLITKVEEAAEKKVGAGEIPDIFAAYADTAYKVDKLGLVASIDKYMSEAELDSYRDEYVSEGQIGEDGSLKIFPIAKSTELMMLNKTDWDRFAEASGATLDDLKTIEGVTKVARAYYEWTDSLTPQPNDGKAFFGRDAMANYMIIGSRQLGKEIFAVTGNEVTLNLDREIFKKLWDNYYVPYIRGYFTAQGRFRSDDAKTGDLIALVGSSSGAAYFPKEVAVSDVESYPIESVLAPAPMFEQGEKIAVQQGAGMVVTASDTQHEYASVLFLKWFTEEERNIEFSLSSGYLPVKKAANDIETIKKVMESNAELGSAEMIGVVEVAENQLSEVQLYTTKAFEGGNDARSLLDTSMQDRAKADREQVIERLAQGQSLDEAAAEFETDAYFDTWFAALSQQMQEIVQE</sequence>
<keyword evidence="3" id="KW-1185">Reference proteome</keyword>
<dbReference type="Proteomes" id="UP000284178">
    <property type="component" value="Unassembled WGS sequence"/>
</dbReference>
<gene>
    <name evidence="2" type="ORF">DWY25_10305</name>
</gene>
<dbReference type="InterPro" id="IPR006059">
    <property type="entry name" value="SBP"/>
</dbReference>
<dbReference type="PANTHER" id="PTHR43649">
    <property type="entry name" value="ARABINOSE-BINDING PROTEIN-RELATED"/>
    <property type="match status" value="1"/>
</dbReference>
<reference evidence="2 3" key="1">
    <citation type="submission" date="2018-08" db="EMBL/GenBank/DDBJ databases">
        <title>A genome reference for cultivated species of the human gut microbiota.</title>
        <authorList>
            <person name="Zou Y."/>
            <person name="Xue W."/>
            <person name="Luo G."/>
        </authorList>
    </citation>
    <scope>NUCLEOTIDE SEQUENCE [LARGE SCALE GENOMIC DNA]</scope>
    <source>
        <strain evidence="2 3">AF24-29</strain>
    </source>
</reference>
<dbReference type="EMBL" id="QRUP01000012">
    <property type="protein sequence ID" value="RGR73389.1"/>
    <property type="molecule type" value="Genomic_DNA"/>
</dbReference>
<dbReference type="AlphaFoldDB" id="A0A412FZ23"/>
<dbReference type="Pfam" id="PF13416">
    <property type="entry name" value="SBP_bac_8"/>
    <property type="match status" value="1"/>
</dbReference>
<name>A0A412FZ23_9FIRM</name>
<protein>
    <submittedName>
        <fullName evidence="2">Extracellular solute-binding protein</fullName>
    </submittedName>
</protein>
<evidence type="ECO:0000256" key="1">
    <source>
        <dbReference type="SAM" id="SignalP"/>
    </source>
</evidence>
<dbReference type="SUPFAM" id="SSF53850">
    <property type="entry name" value="Periplasmic binding protein-like II"/>
    <property type="match status" value="1"/>
</dbReference>
<evidence type="ECO:0000313" key="2">
    <source>
        <dbReference type="EMBL" id="RGR73389.1"/>
    </source>
</evidence>
<comment type="caution">
    <text evidence="2">The sequence shown here is derived from an EMBL/GenBank/DDBJ whole genome shotgun (WGS) entry which is preliminary data.</text>
</comment>
<dbReference type="GeneID" id="83015788"/>
<dbReference type="PANTHER" id="PTHR43649:SF12">
    <property type="entry name" value="DIACETYLCHITOBIOSE BINDING PROTEIN DASA"/>
    <property type="match status" value="1"/>
</dbReference>
<dbReference type="InterPro" id="IPR050490">
    <property type="entry name" value="Bact_solute-bd_prot1"/>
</dbReference>
<organism evidence="2 3">
    <name type="scientific">Holdemania filiformis</name>
    <dbReference type="NCBI Taxonomy" id="61171"/>
    <lineage>
        <taxon>Bacteria</taxon>
        <taxon>Bacillati</taxon>
        <taxon>Bacillota</taxon>
        <taxon>Erysipelotrichia</taxon>
        <taxon>Erysipelotrichales</taxon>
        <taxon>Erysipelotrichaceae</taxon>
        <taxon>Holdemania</taxon>
    </lineage>
</organism>
<dbReference type="Gene3D" id="3.40.190.10">
    <property type="entry name" value="Periplasmic binding protein-like II"/>
    <property type="match status" value="1"/>
</dbReference>
<dbReference type="PROSITE" id="PS51257">
    <property type="entry name" value="PROKAR_LIPOPROTEIN"/>
    <property type="match status" value="1"/>
</dbReference>
<dbReference type="RefSeq" id="WP_117895156.1">
    <property type="nucleotide sequence ID" value="NZ_CABJCV010000012.1"/>
</dbReference>
<keyword evidence="1" id="KW-0732">Signal</keyword>
<feature type="chain" id="PRO_5019436959" evidence="1">
    <location>
        <begin position="24"/>
        <end position="486"/>
    </location>
</feature>